<dbReference type="Pfam" id="PF00905">
    <property type="entry name" value="Transpeptidase"/>
    <property type="match status" value="1"/>
</dbReference>
<comment type="caution">
    <text evidence="16">The sequence shown here is derived from an EMBL/GenBank/DDBJ whole genome shotgun (WGS) entry which is preliminary data.</text>
</comment>
<evidence type="ECO:0000256" key="3">
    <source>
        <dbReference type="ARBA" id="ARBA00022475"/>
    </source>
</evidence>
<keyword evidence="4" id="KW-0997">Cell inner membrane</keyword>
<organism evidence="16 17">
    <name type="scientific">Thioclava kandeliae</name>
    <dbReference type="NCBI Taxonomy" id="3070818"/>
    <lineage>
        <taxon>Bacteria</taxon>
        <taxon>Pseudomonadati</taxon>
        <taxon>Pseudomonadota</taxon>
        <taxon>Alphaproteobacteria</taxon>
        <taxon>Rhodobacterales</taxon>
        <taxon>Paracoccaceae</taxon>
        <taxon>Thioclava</taxon>
    </lineage>
</organism>
<dbReference type="Proteomes" id="UP001438953">
    <property type="component" value="Unassembled WGS sequence"/>
</dbReference>
<dbReference type="EC" id="3.4.16.4" evidence="16"/>
<dbReference type="InterPro" id="IPR005311">
    <property type="entry name" value="PBP_dimer"/>
</dbReference>
<keyword evidence="17" id="KW-1185">Reference proteome</keyword>
<evidence type="ECO:0000256" key="11">
    <source>
        <dbReference type="ARBA" id="ARBA00022989"/>
    </source>
</evidence>
<keyword evidence="13" id="KW-0961">Cell wall biogenesis/degradation</keyword>
<keyword evidence="12" id="KW-0472">Membrane</keyword>
<dbReference type="SUPFAM" id="SSF56601">
    <property type="entry name" value="beta-lactamase/transpeptidase-like"/>
    <property type="match status" value="1"/>
</dbReference>
<evidence type="ECO:0000313" key="17">
    <source>
        <dbReference type="Proteomes" id="UP001438953"/>
    </source>
</evidence>
<reference evidence="16 17" key="1">
    <citation type="submission" date="2024-01" db="EMBL/GenBank/DDBJ databases">
        <authorList>
            <person name="Deng Y."/>
            <person name="Su J."/>
        </authorList>
    </citation>
    <scope>NUCLEOTIDE SEQUENCE [LARGE SCALE GENOMIC DNA]</scope>
    <source>
        <strain evidence="16 17">CPCC 100088</strain>
    </source>
</reference>
<evidence type="ECO:0000256" key="10">
    <source>
        <dbReference type="ARBA" id="ARBA00022984"/>
    </source>
</evidence>
<keyword evidence="10" id="KW-0573">Peptidoglycan synthesis</keyword>
<dbReference type="GO" id="GO:0009002">
    <property type="term" value="F:serine-type D-Ala-D-Ala carboxypeptidase activity"/>
    <property type="evidence" value="ECO:0007669"/>
    <property type="project" value="UniProtKB-EC"/>
</dbReference>
<dbReference type="PANTHER" id="PTHR30627">
    <property type="entry name" value="PEPTIDOGLYCAN D,D-TRANSPEPTIDASE"/>
    <property type="match status" value="1"/>
</dbReference>
<dbReference type="NCBIfam" id="TIGR03423">
    <property type="entry name" value="pbp2_mrdA"/>
    <property type="match status" value="1"/>
</dbReference>
<evidence type="ECO:0000259" key="14">
    <source>
        <dbReference type="Pfam" id="PF00905"/>
    </source>
</evidence>
<evidence type="ECO:0000256" key="9">
    <source>
        <dbReference type="ARBA" id="ARBA00022960"/>
    </source>
</evidence>
<evidence type="ECO:0000256" key="4">
    <source>
        <dbReference type="ARBA" id="ARBA00022519"/>
    </source>
</evidence>
<evidence type="ECO:0000259" key="15">
    <source>
        <dbReference type="Pfam" id="PF03717"/>
    </source>
</evidence>
<dbReference type="Gene3D" id="3.40.710.10">
    <property type="entry name" value="DD-peptidase/beta-lactamase superfamily"/>
    <property type="match status" value="1"/>
</dbReference>
<evidence type="ECO:0000256" key="2">
    <source>
        <dbReference type="ARBA" id="ARBA00004236"/>
    </source>
</evidence>
<keyword evidence="7" id="KW-0812">Transmembrane</keyword>
<reference evidence="16 17" key="2">
    <citation type="submission" date="2024-06" db="EMBL/GenBank/DDBJ databases">
        <title>Thioclava kandeliae sp. nov. from a rhizosphere soil sample of Kandelia candel in a mangrove.</title>
        <authorList>
            <person name="Mu T."/>
        </authorList>
    </citation>
    <scope>NUCLEOTIDE SEQUENCE [LARGE SCALE GENOMIC DNA]</scope>
    <source>
        <strain evidence="16 17">CPCC 100088</strain>
    </source>
</reference>
<dbReference type="InterPro" id="IPR050515">
    <property type="entry name" value="Beta-lactam/transpept"/>
</dbReference>
<comment type="subcellular location">
    <subcellularLocation>
        <location evidence="2">Cell membrane</location>
    </subcellularLocation>
    <subcellularLocation>
        <location evidence="1">Membrane</location>
        <topology evidence="1">Single-pass membrane protein</topology>
    </subcellularLocation>
</comment>
<feature type="domain" description="Penicillin-binding protein transpeptidase" evidence="14">
    <location>
        <begin position="269"/>
        <end position="603"/>
    </location>
</feature>
<keyword evidence="6" id="KW-0645">Protease</keyword>
<dbReference type="Pfam" id="PF03717">
    <property type="entry name" value="PBP_dimer"/>
    <property type="match status" value="1"/>
</dbReference>
<evidence type="ECO:0000256" key="5">
    <source>
        <dbReference type="ARBA" id="ARBA00022645"/>
    </source>
</evidence>
<gene>
    <name evidence="16" type="primary">mrdA</name>
    <name evidence="16" type="ORF">VSX56_16055</name>
</gene>
<dbReference type="RefSeq" id="WP_350938590.1">
    <property type="nucleotide sequence ID" value="NZ_JAYWLC010000017.1"/>
</dbReference>
<proteinExistence type="predicted"/>
<feature type="domain" description="Penicillin-binding protein dimerisation" evidence="15">
    <location>
        <begin position="62"/>
        <end position="235"/>
    </location>
</feature>
<evidence type="ECO:0000256" key="8">
    <source>
        <dbReference type="ARBA" id="ARBA00022801"/>
    </source>
</evidence>
<dbReference type="InterPro" id="IPR001460">
    <property type="entry name" value="PCN-bd_Tpept"/>
</dbReference>
<dbReference type="InterPro" id="IPR012338">
    <property type="entry name" value="Beta-lactam/transpept-like"/>
</dbReference>
<dbReference type="InterPro" id="IPR036138">
    <property type="entry name" value="PBP_dimer_sf"/>
</dbReference>
<evidence type="ECO:0000256" key="12">
    <source>
        <dbReference type="ARBA" id="ARBA00023136"/>
    </source>
</evidence>
<protein>
    <submittedName>
        <fullName evidence="16">Penicillin-binding protein 2</fullName>
        <ecNumber evidence="16">3.4.16.4</ecNumber>
    </submittedName>
</protein>
<sequence length="648" mass="71669">MKQTEKTIRESKSRITRRALMLGGIQLGVMGILGERMRKMQLEDSEQYRTMAEGNSVKFRLIPPTRGLIYERNGVLIAGNEQLYRISITREDVDDLDRVMTDLRALIPMTDEQVADIRDELRKRARTVPVTVADRVSWEEFSRVAVNAPSLSGVTPEVGLSRIYPRHDDFAHVLGYVGPVSSYDLSKIPDPSPVLMLPGVQLGKIGVEAKFEEELRGEAGQREVEVNSTGREMRELGRREGTPGENLQLTLDYKLQNFALQRMGDESAACVVLDITNGDVLACASAPSFDANLFVRGISVADYKTLTEDDHRPLADKTVQGLYPPGSTYKPVAALAALEAGLVTPDEKVYCRGYTEIAGRRFHCWKGSGHGWLNMSQSLEQSCDCYYYEMAQRCGIDRMSAMAERLGFGHKPDLPMSAVQDGIAPTRAWKRERFGKDWQVGDSVNASIGQGYVLVSPMQLAIMTARIASGKEIVPHLVKSKNGIEVPRPEMPHMDLPEAMLNNVRRGMDMVVNGTHATAGKSKVVKSEWRMAGKTGSAQVRNITAAERARGVIRNDQLPWRRRDHGLFVCYAPVDNPRYAISVVVEHGSGGATAAAPIARDVMLFALADGLPPLDAYPRSQRGEIEERFSKLNLVDPDLARPSGTSRA</sequence>
<dbReference type="PANTHER" id="PTHR30627:SF2">
    <property type="entry name" value="PEPTIDOGLYCAN D,D-TRANSPEPTIDASE MRDA"/>
    <property type="match status" value="1"/>
</dbReference>
<evidence type="ECO:0000313" key="16">
    <source>
        <dbReference type="EMBL" id="MER5173282.1"/>
    </source>
</evidence>
<dbReference type="EMBL" id="JAYWLC010000017">
    <property type="protein sequence ID" value="MER5173282.1"/>
    <property type="molecule type" value="Genomic_DNA"/>
</dbReference>
<dbReference type="SUPFAM" id="SSF56519">
    <property type="entry name" value="Penicillin binding protein dimerisation domain"/>
    <property type="match status" value="1"/>
</dbReference>
<keyword evidence="3" id="KW-1003">Cell membrane</keyword>
<dbReference type="InterPro" id="IPR017790">
    <property type="entry name" value="Penicillin-binding_protein_2"/>
</dbReference>
<keyword evidence="5 16" id="KW-0121">Carboxypeptidase</keyword>
<name>A0ABV1SK56_9RHOB</name>
<keyword evidence="11" id="KW-1133">Transmembrane helix</keyword>
<evidence type="ECO:0000256" key="13">
    <source>
        <dbReference type="ARBA" id="ARBA00023316"/>
    </source>
</evidence>
<keyword evidence="8 16" id="KW-0378">Hydrolase</keyword>
<evidence type="ECO:0000256" key="1">
    <source>
        <dbReference type="ARBA" id="ARBA00004167"/>
    </source>
</evidence>
<dbReference type="Gene3D" id="3.90.1310.10">
    <property type="entry name" value="Penicillin-binding protein 2a (Domain 2)"/>
    <property type="match status" value="1"/>
</dbReference>
<keyword evidence="9" id="KW-0133">Cell shape</keyword>
<accession>A0ABV1SK56</accession>
<evidence type="ECO:0000256" key="6">
    <source>
        <dbReference type="ARBA" id="ARBA00022670"/>
    </source>
</evidence>
<evidence type="ECO:0000256" key="7">
    <source>
        <dbReference type="ARBA" id="ARBA00022692"/>
    </source>
</evidence>